<feature type="non-terminal residue" evidence="9">
    <location>
        <position position="1"/>
    </location>
</feature>
<protein>
    <recommendedName>
        <fullName evidence="8">UDP-glucuronosyltransferase</fullName>
        <ecNumber evidence="8">2.4.1.17</ecNumber>
    </recommendedName>
</protein>
<dbReference type="PANTHER" id="PTHR48043:SF143">
    <property type="entry name" value="UDP-GLUCURONOSYLTRANSFERASE"/>
    <property type="match status" value="1"/>
</dbReference>
<comment type="subcellular location">
    <subcellularLocation>
        <location evidence="1 8">Membrane</location>
        <topology evidence="1 8">Single-pass membrane protein</topology>
    </subcellularLocation>
</comment>
<proteinExistence type="inferred from homology"/>
<evidence type="ECO:0000313" key="10">
    <source>
        <dbReference type="Proteomes" id="UP001177023"/>
    </source>
</evidence>
<keyword evidence="10" id="KW-1185">Reference proteome</keyword>
<keyword evidence="8" id="KW-1133">Transmembrane helix</keyword>
<dbReference type="EMBL" id="CATQJA010002664">
    <property type="protein sequence ID" value="CAJ0582494.1"/>
    <property type="molecule type" value="Genomic_DNA"/>
</dbReference>
<evidence type="ECO:0000313" key="9">
    <source>
        <dbReference type="EMBL" id="CAJ0582494.1"/>
    </source>
</evidence>
<dbReference type="GO" id="GO:0015020">
    <property type="term" value="F:glucuronosyltransferase activity"/>
    <property type="evidence" value="ECO:0007669"/>
    <property type="project" value="UniProtKB-EC"/>
</dbReference>
<keyword evidence="4 7" id="KW-0808">Transferase</keyword>
<dbReference type="SUPFAM" id="SSF53756">
    <property type="entry name" value="UDP-Glycosyltransferase/glycogen phosphorylase"/>
    <property type="match status" value="1"/>
</dbReference>
<evidence type="ECO:0000256" key="7">
    <source>
        <dbReference type="RuleBase" id="RU003718"/>
    </source>
</evidence>
<reference evidence="9" key="1">
    <citation type="submission" date="2023-06" db="EMBL/GenBank/DDBJ databases">
        <authorList>
            <person name="Delattre M."/>
        </authorList>
    </citation>
    <scope>NUCLEOTIDE SEQUENCE</scope>
    <source>
        <strain evidence="9">AF72</strain>
    </source>
</reference>
<accession>A0AA36D7H0</accession>
<comment type="catalytic activity">
    <reaction evidence="6 8">
        <text>glucuronate acceptor + UDP-alpha-D-glucuronate = acceptor beta-D-glucuronoside + UDP + H(+)</text>
        <dbReference type="Rhea" id="RHEA:21032"/>
        <dbReference type="ChEBI" id="CHEBI:15378"/>
        <dbReference type="ChEBI" id="CHEBI:58052"/>
        <dbReference type="ChEBI" id="CHEBI:58223"/>
        <dbReference type="ChEBI" id="CHEBI:132367"/>
        <dbReference type="ChEBI" id="CHEBI:132368"/>
        <dbReference type="EC" id="2.4.1.17"/>
    </reaction>
</comment>
<dbReference type="EC" id="2.4.1.17" evidence="8"/>
<keyword evidence="8" id="KW-0812">Transmembrane</keyword>
<comment type="similarity">
    <text evidence="2 7">Belongs to the UDP-glycosyltransferase family.</text>
</comment>
<dbReference type="Gene3D" id="3.40.50.2000">
    <property type="entry name" value="Glycogen Phosphorylase B"/>
    <property type="match status" value="1"/>
</dbReference>
<name>A0AA36D7H0_9BILA</name>
<feature type="signal peptide" evidence="8">
    <location>
        <begin position="1"/>
        <end position="18"/>
    </location>
</feature>
<evidence type="ECO:0000256" key="6">
    <source>
        <dbReference type="ARBA" id="ARBA00047475"/>
    </source>
</evidence>
<dbReference type="AlphaFoldDB" id="A0AA36D7H0"/>
<dbReference type="InterPro" id="IPR050271">
    <property type="entry name" value="UDP-glycosyltransferase"/>
</dbReference>
<keyword evidence="3 7" id="KW-0328">Glycosyltransferase</keyword>
<evidence type="ECO:0000256" key="2">
    <source>
        <dbReference type="ARBA" id="ARBA00009995"/>
    </source>
</evidence>
<keyword evidence="5 8" id="KW-0732">Signal</keyword>
<evidence type="ECO:0000256" key="5">
    <source>
        <dbReference type="ARBA" id="ARBA00022729"/>
    </source>
</evidence>
<dbReference type="GO" id="GO:0016020">
    <property type="term" value="C:membrane"/>
    <property type="evidence" value="ECO:0007669"/>
    <property type="project" value="UniProtKB-SubCell"/>
</dbReference>
<organism evidence="9 10">
    <name type="scientific">Mesorhabditis spiculigera</name>
    <dbReference type="NCBI Taxonomy" id="96644"/>
    <lineage>
        <taxon>Eukaryota</taxon>
        <taxon>Metazoa</taxon>
        <taxon>Ecdysozoa</taxon>
        <taxon>Nematoda</taxon>
        <taxon>Chromadorea</taxon>
        <taxon>Rhabditida</taxon>
        <taxon>Rhabditina</taxon>
        <taxon>Rhabditomorpha</taxon>
        <taxon>Rhabditoidea</taxon>
        <taxon>Rhabditidae</taxon>
        <taxon>Mesorhabditinae</taxon>
        <taxon>Mesorhabditis</taxon>
    </lineage>
</organism>
<dbReference type="PANTHER" id="PTHR48043">
    <property type="entry name" value="EG:EG0003.4 PROTEIN-RELATED"/>
    <property type="match status" value="1"/>
</dbReference>
<comment type="caution">
    <text evidence="9">The sequence shown here is derived from an EMBL/GenBank/DDBJ whole genome shotgun (WGS) entry which is preliminary data.</text>
</comment>
<gene>
    <name evidence="9" type="ORF">MSPICULIGERA_LOCUS20624</name>
</gene>
<dbReference type="PROSITE" id="PS00375">
    <property type="entry name" value="UDPGT"/>
    <property type="match status" value="1"/>
</dbReference>
<evidence type="ECO:0000256" key="8">
    <source>
        <dbReference type="RuleBase" id="RU362059"/>
    </source>
</evidence>
<evidence type="ECO:0000256" key="3">
    <source>
        <dbReference type="ARBA" id="ARBA00022676"/>
    </source>
</evidence>
<evidence type="ECO:0000256" key="4">
    <source>
        <dbReference type="ARBA" id="ARBA00022679"/>
    </source>
</evidence>
<dbReference type="Pfam" id="PF00201">
    <property type="entry name" value="UDPGT"/>
    <property type="match status" value="2"/>
</dbReference>
<feature type="transmembrane region" description="Helical" evidence="8">
    <location>
        <begin position="429"/>
        <end position="452"/>
    </location>
</feature>
<sequence length="464" mass="51914">MPRAILYLTLFLVFYSEAGKILVYSPSISPSHILSNGRIAETLAEAGHEVVVLIPELLKSLANYTAGIKNAKIIRIPGIGEPYESLGFEGDLMESEFVPLKMRTDWEVAVTDSCANILDHKDVLDSLRAMHFDAAFTEQIEFCGIGLIHHLGIKNLLWLSTTPLMDANSYNLGIPQPTSYVPVIEETAQGDRMTFWGRLDNQINYFKSMYVHHYGTDLMTEKLAKTMEKGRLGVVFFSLGSVALFDTIPLPVRQQIIRDFAAMKDYHFVIKISNEDDTTDKLLAGIPNIETVHWIPQSDLLGHPRLKLFVTHGGINGMIEAVHRAVPLVVVPMFADQFRNGRNAERRGIGKMISKLQLDQVGKEVKKILSDESYANAAKALAKKVKAHPYQAKEVLLRWTEYVLAYGPLDDLTLEGSKMGPITYFNLDVLALLMVPPLLFVLAIFFAIRATYRLCCSGGKQKKE</sequence>
<feature type="chain" id="PRO_5041482259" description="UDP-glucuronosyltransferase" evidence="8">
    <location>
        <begin position="19"/>
        <end position="464"/>
    </location>
</feature>
<dbReference type="CDD" id="cd03784">
    <property type="entry name" value="GT1_Gtf-like"/>
    <property type="match status" value="1"/>
</dbReference>
<evidence type="ECO:0000256" key="1">
    <source>
        <dbReference type="ARBA" id="ARBA00004167"/>
    </source>
</evidence>
<dbReference type="FunFam" id="3.40.50.2000:FF:000021">
    <property type="entry name" value="UDP-glucuronosyltransferase"/>
    <property type="match status" value="1"/>
</dbReference>
<dbReference type="InterPro" id="IPR035595">
    <property type="entry name" value="UDP_glycos_trans_CS"/>
</dbReference>
<dbReference type="Proteomes" id="UP001177023">
    <property type="component" value="Unassembled WGS sequence"/>
</dbReference>
<dbReference type="InterPro" id="IPR002213">
    <property type="entry name" value="UDP_glucos_trans"/>
</dbReference>
<keyword evidence="8" id="KW-0472">Membrane</keyword>